<evidence type="ECO:0000256" key="2">
    <source>
        <dbReference type="SAM" id="Phobius"/>
    </source>
</evidence>
<name>A0A919FYE4_9MICO</name>
<keyword evidence="2" id="KW-0472">Membrane</keyword>
<dbReference type="EMBL" id="BNAS01000004">
    <property type="protein sequence ID" value="GHH74253.1"/>
    <property type="molecule type" value="Genomic_DNA"/>
</dbReference>
<accession>A0A919FYE4</accession>
<protein>
    <submittedName>
        <fullName evidence="3">Uncharacterized protein</fullName>
    </submittedName>
</protein>
<feature type="region of interest" description="Disordered" evidence="1">
    <location>
        <begin position="84"/>
        <end position="111"/>
    </location>
</feature>
<evidence type="ECO:0000256" key="1">
    <source>
        <dbReference type="SAM" id="MobiDB-lite"/>
    </source>
</evidence>
<keyword evidence="2" id="KW-0812">Transmembrane</keyword>
<organism evidence="3 4">
    <name type="scientific">Promicromonospora soli</name>
    <dbReference type="NCBI Taxonomy" id="2035533"/>
    <lineage>
        <taxon>Bacteria</taxon>
        <taxon>Bacillati</taxon>
        <taxon>Actinomycetota</taxon>
        <taxon>Actinomycetes</taxon>
        <taxon>Micrococcales</taxon>
        <taxon>Promicromonosporaceae</taxon>
        <taxon>Promicromonospora</taxon>
    </lineage>
</organism>
<reference evidence="3" key="2">
    <citation type="submission" date="2020-09" db="EMBL/GenBank/DDBJ databases">
        <authorList>
            <person name="Sun Q."/>
            <person name="Zhou Y."/>
        </authorList>
    </citation>
    <scope>NUCLEOTIDE SEQUENCE</scope>
    <source>
        <strain evidence="3">CGMCC 4.7398</strain>
    </source>
</reference>
<feature type="transmembrane region" description="Helical" evidence="2">
    <location>
        <begin position="12"/>
        <end position="37"/>
    </location>
</feature>
<keyword evidence="4" id="KW-1185">Reference proteome</keyword>
<dbReference type="Proteomes" id="UP000627369">
    <property type="component" value="Unassembled WGS sequence"/>
</dbReference>
<evidence type="ECO:0000313" key="4">
    <source>
        <dbReference type="Proteomes" id="UP000627369"/>
    </source>
</evidence>
<comment type="caution">
    <text evidence="3">The sequence shown here is derived from an EMBL/GenBank/DDBJ whole genome shotgun (WGS) entry which is preliminary data.</text>
</comment>
<evidence type="ECO:0000313" key="3">
    <source>
        <dbReference type="EMBL" id="GHH74253.1"/>
    </source>
</evidence>
<dbReference type="AlphaFoldDB" id="A0A919FYE4"/>
<sequence length="231" mass="23227">MESARNGSGPRPVLLSSIVRAVILPATPLLVPGLVLGLRPDPLAGVREAVAAALAGVTAGGRVPLVLAHGPALRHGRMRPSLAGSGIGDRWLPDPSPGSGHRPSTGSGYRAGAGLPWADSDRPAAGTGASVALLALADVLGARASDVEALEVPPDWARLDAGPADLLRLADCLVVAGGGVPGGLDSGPDALTDGVRSALRIAGADGWAPDVQVFEQAHDHLPPEYRVTILS</sequence>
<keyword evidence="2" id="KW-1133">Transmembrane helix</keyword>
<reference evidence="3" key="1">
    <citation type="journal article" date="2014" name="Int. J. Syst. Evol. Microbiol.">
        <title>Complete genome sequence of Corynebacterium casei LMG S-19264T (=DSM 44701T), isolated from a smear-ripened cheese.</title>
        <authorList>
            <consortium name="US DOE Joint Genome Institute (JGI-PGF)"/>
            <person name="Walter F."/>
            <person name="Albersmeier A."/>
            <person name="Kalinowski J."/>
            <person name="Ruckert C."/>
        </authorList>
    </citation>
    <scope>NUCLEOTIDE SEQUENCE</scope>
    <source>
        <strain evidence="3">CGMCC 4.7398</strain>
    </source>
</reference>
<gene>
    <name evidence="3" type="ORF">GCM10017772_27490</name>
</gene>
<proteinExistence type="predicted"/>